<name>F3ZWW6_MAHA5</name>
<dbReference type="AlphaFoldDB" id="F3ZWW6"/>
<reference evidence="2" key="1">
    <citation type="submission" date="2010-11" db="EMBL/GenBank/DDBJ databases">
        <title>The complete genome of Mahella australiensis DSM 15567.</title>
        <authorList>
            <consortium name="US DOE Joint Genome Institute (JGI-PGF)"/>
            <person name="Lucas S."/>
            <person name="Copeland A."/>
            <person name="Lapidus A."/>
            <person name="Bruce D."/>
            <person name="Goodwin L."/>
            <person name="Pitluck S."/>
            <person name="Kyrpides N."/>
            <person name="Mavromatis K."/>
            <person name="Pagani I."/>
            <person name="Ivanova N."/>
            <person name="Teshima H."/>
            <person name="Brettin T."/>
            <person name="Detter J.C."/>
            <person name="Han C."/>
            <person name="Tapia R."/>
            <person name="Land M."/>
            <person name="Hauser L."/>
            <person name="Markowitz V."/>
            <person name="Cheng J.-F."/>
            <person name="Hugenholtz P."/>
            <person name="Woyke T."/>
            <person name="Wu D."/>
            <person name="Spring S."/>
            <person name="Pukall R."/>
            <person name="Steenblock K."/>
            <person name="Schneider S."/>
            <person name="Klenk H.-P."/>
            <person name="Eisen J.A."/>
        </authorList>
    </citation>
    <scope>NUCLEOTIDE SEQUENCE [LARGE SCALE GENOMIC DNA]</scope>
    <source>
        <strain evidence="2">DSM 15567 / CIP 107919 / 50-1 BON</strain>
    </source>
</reference>
<dbReference type="HOGENOM" id="CLU_3253707_0_0_9"/>
<proteinExistence type="predicted"/>
<keyword evidence="2" id="KW-1185">Reference proteome</keyword>
<reference evidence="1 2" key="2">
    <citation type="journal article" date="2011" name="Stand. Genomic Sci.">
        <title>Complete genome sequence of Mahella australiensis type strain (50-1 BON).</title>
        <authorList>
            <person name="Sikorski J."/>
            <person name="Teshima H."/>
            <person name="Nolan M."/>
            <person name="Lucas S."/>
            <person name="Hammon N."/>
            <person name="Deshpande S."/>
            <person name="Cheng J.F."/>
            <person name="Pitluck S."/>
            <person name="Liolios K."/>
            <person name="Pagani I."/>
            <person name="Ivanova N."/>
            <person name="Huntemann M."/>
            <person name="Mavromatis K."/>
            <person name="Ovchinikova G."/>
            <person name="Pati A."/>
            <person name="Tapia R."/>
            <person name="Han C."/>
            <person name="Goodwin L."/>
            <person name="Chen A."/>
            <person name="Palaniappan K."/>
            <person name="Land M."/>
            <person name="Hauser L."/>
            <person name="Ngatchou-Djao O.D."/>
            <person name="Rohde M."/>
            <person name="Pukall R."/>
            <person name="Spring S."/>
            <person name="Abt B."/>
            <person name="Goker M."/>
            <person name="Detter J.C."/>
            <person name="Woyke T."/>
            <person name="Bristow J."/>
            <person name="Markowitz V."/>
            <person name="Hugenholtz P."/>
            <person name="Eisen J.A."/>
            <person name="Kyrpides N.C."/>
            <person name="Klenk H.P."/>
            <person name="Lapidus A."/>
        </authorList>
    </citation>
    <scope>NUCLEOTIDE SEQUENCE [LARGE SCALE GENOMIC DNA]</scope>
    <source>
        <strain evidence="2">DSM 15567 / CIP 107919 / 50-1 BON</strain>
    </source>
</reference>
<gene>
    <name evidence="1" type="ordered locus">Mahau_2426</name>
</gene>
<evidence type="ECO:0000313" key="2">
    <source>
        <dbReference type="Proteomes" id="UP000008457"/>
    </source>
</evidence>
<dbReference type="Proteomes" id="UP000008457">
    <property type="component" value="Chromosome"/>
</dbReference>
<dbReference type="EMBL" id="CP002360">
    <property type="protein sequence ID" value="AEE97588.1"/>
    <property type="molecule type" value="Genomic_DNA"/>
</dbReference>
<dbReference type="KEGG" id="mas:Mahau_2426"/>
<sequence length="42" mass="5070">MKERIIDVIFHAAKQEAESQMRQAEKFVEGVRQFIRQQHQVE</sequence>
<organism evidence="1 2">
    <name type="scientific">Mahella australiensis (strain DSM 15567 / CIP 107919 / 50-1 BON)</name>
    <dbReference type="NCBI Taxonomy" id="697281"/>
    <lineage>
        <taxon>Bacteria</taxon>
        <taxon>Bacillati</taxon>
        <taxon>Bacillota</taxon>
        <taxon>Clostridia</taxon>
        <taxon>Thermoanaerobacterales</taxon>
        <taxon>Thermoanaerobacterales Family IV. Incertae Sedis</taxon>
        <taxon>Mahella</taxon>
    </lineage>
</organism>
<protein>
    <submittedName>
        <fullName evidence="1">HEPN domain protein</fullName>
    </submittedName>
</protein>
<accession>F3ZWW6</accession>
<evidence type="ECO:0000313" key="1">
    <source>
        <dbReference type="EMBL" id="AEE97588.1"/>
    </source>
</evidence>